<evidence type="ECO:0000256" key="6">
    <source>
        <dbReference type="SAM" id="MobiDB-lite"/>
    </source>
</evidence>
<dbReference type="GO" id="GO:0016020">
    <property type="term" value="C:membrane"/>
    <property type="evidence" value="ECO:0007669"/>
    <property type="project" value="UniProtKB-SubCell"/>
</dbReference>
<evidence type="ECO:0000256" key="1">
    <source>
        <dbReference type="ARBA" id="ARBA00004370"/>
    </source>
</evidence>
<dbReference type="RefSeq" id="XP_033402379.1">
    <property type="nucleotide sequence ID" value="XM_033545539.1"/>
</dbReference>
<comment type="subcellular location">
    <subcellularLocation>
        <location evidence="1">Membrane</location>
    </subcellularLocation>
</comment>
<dbReference type="PROSITE" id="PS00379">
    <property type="entry name" value="CDP_ALCOHOL_P_TRANSF"/>
    <property type="match status" value="1"/>
</dbReference>
<evidence type="ECO:0000313" key="9">
    <source>
        <dbReference type="Proteomes" id="UP000799438"/>
    </source>
</evidence>
<organism evidence="8 9">
    <name type="scientific">Aplosporella prunicola CBS 121167</name>
    <dbReference type="NCBI Taxonomy" id="1176127"/>
    <lineage>
        <taxon>Eukaryota</taxon>
        <taxon>Fungi</taxon>
        <taxon>Dikarya</taxon>
        <taxon>Ascomycota</taxon>
        <taxon>Pezizomycotina</taxon>
        <taxon>Dothideomycetes</taxon>
        <taxon>Dothideomycetes incertae sedis</taxon>
        <taxon>Botryosphaeriales</taxon>
        <taxon>Aplosporellaceae</taxon>
        <taxon>Aplosporella</taxon>
    </lineage>
</organism>
<dbReference type="GO" id="GO:0016780">
    <property type="term" value="F:phosphotransferase activity, for other substituted phosphate groups"/>
    <property type="evidence" value="ECO:0007669"/>
    <property type="project" value="InterPro"/>
</dbReference>
<accession>A0A6A6BRM1</accession>
<evidence type="ECO:0000256" key="3">
    <source>
        <dbReference type="ARBA" id="ARBA00022679"/>
    </source>
</evidence>
<dbReference type="AlphaFoldDB" id="A0A6A6BRM1"/>
<dbReference type="GeneID" id="54303047"/>
<dbReference type="FunFam" id="1.20.120.1760:FF:000029">
    <property type="entry name" value="CDP-alcohol phosphatidyltransferase protein"/>
    <property type="match status" value="1"/>
</dbReference>
<dbReference type="InterPro" id="IPR000462">
    <property type="entry name" value="CDP-OH_P_trans"/>
</dbReference>
<keyword evidence="9" id="KW-1185">Reference proteome</keyword>
<dbReference type="Proteomes" id="UP000799438">
    <property type="component" value="Unassembled WGS sequence"/>
</dbReference>
<dbReference type="OrthoDB" id="196717at2759"/>
<evidence type="ECO:0000256" key="4">
    <source>
        <dbReference type="ARBA" id="ARBA00023136"/>
    </source>
</evidence>
<feature type="transmembrane region" description="Helical" evidence="7">
    <location>
        <begin position="101"/>
        <end position="117"/>
    </location>
</feature>
<sequence>MNMGKSKSGDLESQIHTSRYTAAHECVSEEALAHLKTYKYSSVDKSFISRYILKHYWNGFVELLPMWLAPNMVTLLGFMFILGNVALVELYVPDLVGPAPAWLYYSFAFGLWMYSTLDNVDGKQARRTGTSSGLGELFDHGIDSLNCTLGSLLETAAMGYGATRTGAFTALIPCLPMFFSTWETYHTHTLYLGYFNGPTEGLIIACSIMIISAHNGPGVWSDSLIKHFPSLENYVAPTTTFRDFWVPILLGSFLIAHLPACVVNVARARRANNLPVLPILLEWTPMVIFTTATCAWLGSPYSTILEEWDAPNKTGGHLVLFCLTMSLVFGRMTTKIILAHLTRQPFPYWTVMLVPLIGGAVLTNLPRLGLGSPAAIAVFEIWYLKAYFVFAAVVYANWAILVVNSICSFLGINCLTIPSKKDKEGENGQLDSEKRVPNGTGRKSD</sequence>
<feature type="transmembrane region" description="Helical" evidence="7">
    <location>
        <begin position="244"/>
        <end position="265"/>
    </location>
</feature>
<feature type="transmembrane region" description="Helical" evidence="7">
    <location>
        <begin position="60"/>
        <end position="81"/>
    </location>
</feature>
<dbReference type="PANTHER" id="PTHR10414">
    <property type="entry name" value="ETHANOLAMINEPHOSPHOTRANSFERASE"/>
    <property type="match status" value="1"/>
</dbReference>
<feature type="transmembrane region" description="Helical" evidence="7">
    <location>
        <begin position="346"/>
        <end position="366"/>
    </location>
</feature>
<dbReference type="Gene3D" id="1.20.120.1760">
    <property type="match status" value="1"/>
</dbReference>
<feature type="transmembrane region" description="Helical" evidence="7">
    <location>
        <begin position="318"/>
        <end position="334"/>
    </location>
</feature>
<protein>
    <submittedName>
        <fullName evidence="8">Uncharacterized protein</fullName>
    </submittedName>
</protein>
<reference evidence="8" key="1">
    <citation type="journal article" date="2020" name="Stud. Mycol.">
        <title>101 Dothideomycetes genomes: a test case for predicting lifestyles and emergence of pathogens.</title>
        <authorList>
            <person name="Haridas S."/>
            <person name="Albert R."/>
            <person name="Binder M."/>
            <person name="Bloem J."/>
            <person name="Labutti K."/>
            <person name="Salamov A."/>
            <person name="Andreopoulos B."/>
            <person name="Baker S."/>
            <person name="Barry K."/>
            <person name="Bills G."/>
            <person name="Bluhm B."/>
            <person name="Cannon C."/>
            <person name="Castanera R."/>
            <person name="Culley D."/>
            <person name="Daum C."/>
            <person name="Ezra D."/>
            <person name="Gonzalez J."/>
            <person name="Henrissat B."/>
            <person name="Kuo A."/>
            <person name="Liang C."/>
            <person name="Lipzen A."/>
            <person name="Lutzoni F."/>
            <person name="Magnuson J."/>
            <person name="Mondo S."/>
            <person name="Nolan M."/>
            <person name="Ohm R."/>
            <person name="Pangilinan J."/>
            <person name="Park H.-J."/>
            <person name="Ramirez L."/>
            <person name="Alfaro M."/>
            <person name="Sun H."/>
            <person name="Tritt A."/>
            <person name="Yoshinaga Y."/>
            <person name="Zwiers L.-H."/>
            <person name="Turgeon B."/>
            <person name="Goodwin S."/>
            <person name="Spatafora J."/>
            <person name="Crous P."/>
            <person name="Grigoriev I."/>
        </authorList>
    </citation>
    <scope>NUCLEOTIDE SEQUENCE</scope>
    <source>
        <strain evidence="8">CBS 121167</strain>
    </source>
</reference>
<evidence type="ECO:0000313" key="8">
    <source>
        <dbReference type="EMBL" id="KAF2146670.1"/>
    </source>
</evidence>
<keyword evidence="7" id="KW-1133">Transmembrane helix</keyword>
<gene>
    <name evidence="8" type="ORF">K452DRAFT_348398</name>
</gene>
<dbReference type="InterPro" id="IPR048254">
    <property type="entry name" value="CDP_ALCOHOL_P_TRANSF_CS"/>
</dbReference>
<keyword evidence="4 7" id="KW-0472">Membrane</keyword>
<evidence type="ECO:0000256" key="2">
    <source>
        <dbReference type="ARBA" id="ARBA00010441"/>
    </source>
</evidence>
<keyword evidence="7" id="KW-0812">Transmembrane</keyword>
<dbReference type="PANTHER" id="PTHR10414:SF77">
    <property type="entry name" value="CDP-ALCOHOL PHOSPHATIDYLTRANSFERASE FAMILY PROTEIN"/>
    <property type="match status" value="1"/>
</dbReference>
<dbReference type="GO" id="GO:0008654">
    <property type="term" value="P:phospholipid biosynthetic process"/>
    <property type="evidence" value="ECO:0007669"/>
    <property type="project" value="InterPro"/>
</dbReference>
<feature type="region of interest" description="Disordered" evidence="6">
    <location>
        <begin position="421"/>
        <end position="445"/>
    </location>
</feature>
<dbReference type="EMBL" id="ML995475">
    <property type="protein sequence ID" value="KAF2146670.1"/>
    <property type="molecule type" value="Genomic_DNA"/>
</dbReference>
<evidence type="ECO:0000256" key="5">
    <source>
        <dbReference type="RuleBase" id="RU003750"/>
    </source>
</evidence>
<comment type="similarity">
    <text evidence="2 5">Belongs to the CDP-alcohol phosphatidyltransferase class-I family.</text>
</comment>
<proteinExistence type="inferred from homology"/>
<feature type="transmembrane region" description="Helical" evidence="7">
    <location>
        <begin position="386"/>
        <end position="412"/>
    </location>
</feature>
<dbReference type="InterPro" id="IPR014472">
    <property type="entry name" value="CHOPT"/>
</dbReference>
<dbReference type="PIRSF" id="PIRSF015665">
    <property type="entry name" value="CHOPT"/>
    <property type="match status" value="1"/>
</dbReference>
<dbReference type="Pfam" id="PF01066">
    <property type="entry name" value="CDP-OH_P_transf"/>
    <property type="match status" value="1"/>
</dbReference>
<keyword evidence="3 5" id="KW-0808">Transferase</keyword>
<name>A0A6A6BRM1_9PEZI</name>
<feature type="transmembrane region" description="Helical" evidence="7">
    <location>
        <begin position="277"/>
        <end position="298"/>
    </location>
</feature>
<dbReference type="InterPro" id="IPR043130">
    <property type="entry name" value="CDP-OH_PTrfase_TM_dom"/>
</dbReference>
<evidence type="ECO:0000256" key="7">
    <source>
        <dbReference type="SAM" id="Phobius"/>
    </source>
</evidence>